<evidence type="ECO:0000313" key="9">
    <source>
        <dbReference type="EMBL" id="ODV83681.1"/>
    </source>
</evidence>
<feature type="binding site" evidence="6">
    <location>
        <position position="51"/>
    </location>
    <ligand>
        <name>ATP</name>
        <dbReference type="ChEBI" id="CHEBI:30616"/>
    </ligand>
</feature>
<dbReference type="GO" id="GO:0005737">
    <property type="term" value="C:cytoplasm"/>
    <property type="evidence" value="ECO:0007669"/>
    <property type="project" value="TreeGrafter"/>
</dbReference>
<dbReference type="InterPro" id="IPR008271">
    <property type="entry name" value="Ser/Thr_kinase_AS"/>
</dbReference>
<dbReference type="GO" id="GO:0004674">
    <property type="term" value="F:protein serine/threonine kinase activity"/>
    <property type="evidence" value="ECO:0007669"/>
    <property type="project" value="UniProtKB-KW"/>
</dbReference>
<evidence type="ECO:0000256" key="4">
    <source>
        <dbReference type="ARBA" id="ARBA00047899"/>
    </source>
</evidence>
<dbReference type="PROSITE" id="PS50011">
    <property type="entry name" value="PROTEIN_KINASE_DOM"/>
    <property type="match status" value="1"/>
</dbReference>
<dbReference type="InterPro" id="IPR000719">
    <property type="entry name" value="Prot_kinase_dom"/>
</dbReference>
<dbReference type="PANTHER" id="PTHR24346">
    <property type="entry name" value="MAP/MICROTUBULE AFFINITY-REGULATING KINASE"/>
    <property type="match status" value="1"/>
</dbReference>
<keyword evidence="7" id="KW-0418">Kinase</keyword>
<dbReference type="SMART" id="SM00220">
    <property type="entry name" value="S_TKc"/>
    <property type="match status" value="1"/>
</dbReference>
<evidence type="ECO:0000259" key="8">
    <source>
        <dbReference type="PROSITE" id="PS50011"/>
    </source>
</evidence>
<dbReference type="SUPFAM" id="SSF56112">
    <property type="entry name" value="Protein kinase-like (PK-like)"/>
    <property type="match status" value="1"/>
</dbReference>
<evidence type="ECO:0000256" key="3">
    <source>
        <dbReference type="ARBA" id="ARBA00022840"/>
    </source>
</evidence>
<organism evidence="9 10">
    <name type="scientific">[Candida] arabinofermentans NRRL YB-2248</name>
    <dbReference type="NCBI Taxonomy" id="983967"/>
    <lineage>
        <taxon>Eukaryota</taxon>
        <taxon>Fungi</taxon>
        <taxon>Dikarya</taxon>
        <taxon>Ascomycota</taxon>
        <taxon>Saccharomycotina</taxon>
        <taxon>Pichiomycetes</taxon>
        <taxon>Pichiales</taxon>
        <taxon>Pichiaceae</taxon>
        <taxon>Ogataea</taxon>
        <taxon>Ogataea/Candida clade</taxon>
    </lineage>
</organism>
<dbReference type="GO" id="GO:0035556">
    <property type="term" value="P:intracellular signal transduction"/>
    <property type="evidence" value="ECO:0007669"/>
    <property type="project" value="TreeGrafter"/>
</dbReference>
<name>A0A1E4SW07_9ASCO</name>
<sequence length="353" mass="40544">AQDYTELVKKFTNPDITEVGNYRIANEIGSGAFGKIYLGYHKFLKTKIVLKKGERFTQNGCNDNLMREYYYLREFNKHPYITKIYEIIFTETSVYMILEYYPEGDLFEYLAKRKRIPIEEALSLFTQILGSVCYVHKSGCCHRDLKLENILLDKKLNVKLSDFGFTRELPFAQYGAKSLLNEVCGTTAYMAPELLRKEPYSGIKTDIWALGVILFTMISGEMPFDDSLAEDQLVESVLTVEPTFNESLFKPEVQKLIQALLSKNPDDRPVSIDSILRMPLFQPYGGMRQLEIINKMMYDGGSSTSFSGSERMLLKDLVSVGFDKEMLKRSIGSNHLDSVVGFWELLKEKNKKK</sequence>
<evidence type="ECO:0000256" key="7">
    <source>
        <dbReference type="RuleBase" id="RU000304"/>
    </source>
</evidence>
<dbReference type="GO" id="GO:0030447">
    <property type="term" value="P:filamentous growth"/>
    <property type="evidence" value="ECO:0007669"/>
    <property type="project" value="UniProtKB-ARBA"/>
</dbReference>
<dbReference type="InterPro" id="IPR011009">
    <property type="entry name" value="Kinase-like_dom_sf"/>
</dbReference>
<evidence type="ECO:0000256" key="1">
    <source>
        <dbReference type="ARBA" id="ARBA00012513"/>
    </source>
</evidence>
<keyword evidence="7" id="KW-0808">Transferase</keyword>
<keyword evidence="10" id="KW-1185">Reference proteome</keyword>
<protein>
    <recommendedName>
        <fullName evidence="1">non-specific serine/threonine protein kinase</fullName>
        <ecNumber evidence="1">2.7.11.1</ecNumber>
    </recommendedName>
</protein>
<feature type="non-terminal residue" evidence="9">
    <location>
        <position position="353"/>
    </location>
</feature>
<dbReference type="EMBL" id="KV453861">
    <property type="protein sequence ID" value="ODV83681.1"/>
    <property type="molecule type" value="Genomic_DNA"/>
</dbReference>
<comment type="catalytic activity">
    <reaction evidence="4">
        <text>L-threonyl-[protein] + ATP = O-phospho-L-threonyl-[protein] + ADP + H(+)</text>
        <dbReference type="Rhea" id="RHEA:46608"/>
        <dbReference type="Rhea" id="RHEA-COMP:11060"/>
        <dbReference type="Rhea" id="RHEA-COMP:11605"/>
        <dbReference type="ChEBI" id="CHEBI:15378"/>
        <dbReference type="ChEBI" id="CHEBI:30013"/>
        <dbReference type="ChEBI" id="CHEBI:30616"/>
        <dbReference type="ChEBI" id="CHEBI:61977"/>
        <dbReference type="ChEBI" id="CHEBI:456216"/>
        <dbReference type="EC" id="2.7.11.1"/>
    </reaction>
</comment>
<keyword evidence="7" id="KW-0723">Serine/threonine-protein kinase</keyword>
<dbReference type="EC" id="2.7.11.1" evidence="1"/>
<dbReference type="PANTHER" id="PTHR24346:SF110">
    <property type="entry name" value="NON-SPECIFIC SERINE_THREONINE PROTEIN KINASE"/>
    <property type="match status" value="1"/>
</dbReference>
<dbReference type="STRING" id="983967.A0A1E4SW07"/>
<feature type="non-terminal residue" evidence="9">
    <location>
        <position position="1"/>
    </location>
</feature>
<evidence type="ECO:0000256" key="2">
    <source>
        <dbReference type="ARBA" id="ARBA00022741"/>
    </source>
</evidence>
<gene>
    <name evidence="9" type="ORF">CANARDRAFT_180645</name>
</gene>
<dbReference type="GO" id="GO:0005524">
    <property type="term" value="F:ATP binding"/>
    <property type="evidence" value="ECO:0007669"/>
    <property type="project" value="UniProtKB-UniRule"/>
</dbReference>
<feature type="domain" description="Protein kinase" evidence="8">
    <location>
        <begin position="22"/>
        <end position="281"/>
    </location>
</feature>
<keyword evidence="2 6" id="KW-0547">Nucleotide-binding</keyword>
<dbReference type="PROSITE" id="PS00107">
    <property type="entry name" value="PROTEIN_KINASE_ATP"/>
    <property type="match status" value="1"/>
</dbReference>
<dbReference type="Proteomes" id="UP000094801">
    <property type="component" value="Unassembled WGS sequence"/>
</dbReference>
<keyword evidence="3 6" id="KW-0067">ATP-binding</keyword>
<comment type="similarity">
    <text evidence="7">Belongs to the protein kinase superfamily.</text>
</comment>
<evidence type="ECO:0000313" key="10">
    <source>
        <dbReference type="Proteomes" id="UP000094801"/>
    </source>
</evidence>
<evidence type="ECO:0000256" key="6">
    <source>
        <dbReference type="PROSITE-ProRule" id="PRU10141"/>
    </source>
</evidence>
<accession>A0A1E4SW07</accession>
<dbReference type="OrthoDB" id="942095at2759"/>
<dbReference type="AlphaFoldDB" id="A0A1E4SW07"/>
<evidence type="ECO:0000256" key="5">
    <source>
        <dbReference type="ARBA" id="ARBA00048679"/>
    </source>
</evidence>
<dbReference type="Pfam" id="PF00069">
    <property type="entry name" value="Pkinase"/>
    <property type="match status" value="1"/>
</dbReference>
<proteinExistence type="inferred from homology"/>
<reference evidence="10" key="1">
    <citation type="submission" date="2016-04" db="EMBL/GenBank/DDBJ databases">
        <title>Comparative genomics of biotechnologically important yeasts.</title>
        <authorList>
            <consortium name="DOE Joint Genome Institute"/>
            <person name="Riley R."/>
            <person name="Haridas S."/>
            <person name="Wolfe K.H."/>
            <person name="Lopes M.R."/>
            <person name="Hittinger C.T."/>
            <person name="Goker M."/>
            <person name="Salamov A."/>
            <person name="Wisecaver J."/>
            <person name="Long T.M."/>
            <person name="Aerts A.L."/>
            <person name="Barry K."/>
            <person name="Choi C."/>
            <person name="Clum A."/>
            <person name="Coughlan A.Y."/>
            <person name="Deshpande S."/>
            <person name="Douglass A.P."/>
            <person name="Hanson S.J."/>
            <person name="Klenk H.-P."/>
            <person name="Labutti K."/>
            <person name="Lapidus A."/>
            <person name="Lindquist E."/>
            <person name="Lipzen A."/>
            <person name="Meier-Kolthoff J.P."/>
            <person name="Ohm R.A."/>
            <person name="Otillar R.P."/>
            <person name="Pangilinan J."/>
            <person name="Peng Y."/>
            <person name="Rokas A."/>
            <person name="Rosa C.A."/>
            <person name="Scheuner C."/>
            <person name="Sibirny A.A."/>
            <person name="Slot J.C."/>
            <person name="Stielow J.B."/>
            <person name="Sun H."/>
            <person name="Kurtzman C.P."/>
            <person name="Blackwell M."/>
            <person name="Grigoriev I.V."/>
            <person name="Jeffries T.W."/>
        </authorList>
    </citation>
    <scope>NUCLEOTIDE SEQUENCE [LARGE SCALE GENOMIC DNA]</scope>
    <source>
        <strain evidence="10">NRRL YB-2248</strain>
    </source>
</reference>
<comment type="catalytic activity">
    <reaction evidence="5">
        <text>L-seryl-[protein] + ATP = O-phospho-L-seryl-[protein] + ADP + H(+)</text>
        <dbReference type="Rhea" id="RHEA:17989"/>
        <dbReference type="Rhea" id="RHEA-COMP:9863"/>
        <dbReference type="Rhea" id="RHEA-COMP:11604"/>
        <dbReference type="ChEBI" id="CHEBI:15378"/>
        <dbReference type="ChEBI" id="CHEBI:29999"/>
        <dbReference type="ChEBI" id="CHEBI:30616"/>
        <dbReference type="ChEBI" id="CHEBI:83421"/>
        <dbReference type="ChEBI" id="CHEBI:456216"/>
        <dbReference type="EC" id="2.7.11.1"/>
    </reaction>
</comment>
<dbReference type="InterPro" id="IPR017441">
    <property type="entry name" value="Protein_kinase_ATP_BS"/>
</dbReference>
<dbReference type="FunFam" id="1.10.510.10:FF:000571">
    <property type="entry name" value="Maternal embryonic leucine zipper kinase"/>
    <property type="match status" value="1"/>
</dbReference>
<dbReference type="PROSITE" id="PS00108">
    <property type="entry name" value="PROTEIN_KINASE_ST"/>
    <property type="match status" value="1"/>
</dbReference>
<dbReference type="Gene3D" id="1.10.510.10">
    <property type="entry name" value="Transferase(Phosphotransferase) domain 1"/>
    <property type="match status" value="1"/>
</dbReference>